<proteinExistence type="predicted"/>
<keyword evidence="2" id="KW-1133">Transmembrane helix</keyword>
<name>A0ABW0KWY4_9BACT</name>
<keyword evidence="5" id="KW-1185">Reference proteome</keyword>
<organism evidence="4 5">
    <name type="scientific">Prosthecobacter fluviatilis</name>
    <dbReference type="NCBI Taxonomy" id="445931"/>
    <lineage>
        <taxon>Bacteria</taxon>
        <taxon>Pseudomonadati</taxon>
        <taxon>Verrucomicrobiota</taxon>
        <taxon>Verrucomicrobiia</taxon>
        <taxon>Verrucomicrobiales</taxon>
        <taxon>Verrucomicrobiaceae</taxon>
        <taxon>Prosthecobacter</taxon>
    </lineage>
</organism>
<sequence>MSGTRTLVHLLSVSMLLLWSGVLLYFYISGRLTNYLPPDGIFRPMVLVSGIGLAVLGLFNLLTMGAEDAGCEGHDHGHSHDGHDHDHKDCGHDHAHKHEHAGCGHDHSHDHAHKVGCCGHDHGHAHEHKHEHGCCGHDHAAENKHEHGCCGHDHGHEGHAHGILEESSWPGRIAVLLILAAPLSWAAISTPDRYSPNAIVNKGLYDPNYNDTSRAEQFSLQNKVKAPAKPAAEAAAAAKVVESTPATKATVTTEKPASMPPPGVAAAAAAAAETKEPPKNVPPPAQTSKSYGTFTLEDLKKQVPQSKEGNFILEVPELYYTGGDVEVQKVLTGQMVETVAQVLPEKVNNADGHRLRIFRMLVQCCAADARPYSVPIDFGKKAPEFKDMTWVKVVGKMGYKKEGTQTVPIIEATKVEETTAPDNAMIY</sequence>
<evidence type="ECO:0000313" key="5">
    <source>
        <dbReference type="Proteomes" id="UP001596052"/>
    </source>
</evidence>
<gene>
    <name evidence="4" type="ORF">ACFQDI_19770</name>
</gene>
<feature type="compositionally biased region" description="Polar residues" evidence="1">
    <location>
        <begin position="245"/>
        <end position="255"/>
    </location>
</feature>
<evidence type="ECO:0000256" key="1">
    <source>
        <dbReference type="SAM" id="MobiDB-lite"/>
    </source>
</evidence>
<feature type="domain" description="DUF1980" evidence="3">
    <location>
        <begin position="349"/>
        <end position="427"/>
    </location>
</feature>
<accession>A0ABW0KWY4</accession>
<keyword evidence="2" id="KW-0472">Membrane</keyword>
<keyword evidence="2" id="KW-0812">Transmembrane</keyword>
<evidence type="ECO:0000256" key="2">
    <source>
        <dbReference type="SAM" id="Phobius"/>
    </source>
</evidence>
<comment type="caution">
    <text evidence="4">The sequence shown here is derived from an EMBL/GenBank/DDBJ whole genome shotgun (WGS) entry which is preliminary data.</text>
</comment>
<evidence type="ECO:0000313" key="4">
    <source>
        <dbReference type="EMBL" id="MFC5457116.1"/>
    </source>
</evidence>
<dbReference type="Proteomes" id="UP001596052">
    <property type="component" value="Unassembled WGS sequence"/>
</dbReference>
<reference evidence="5" key="1">
    <citation type="journal article" date="2019" name="Int. J. Syst. Evol. Microbiol.">
        <title>The Global Catalogue of Microorganisms (GCM) 10K type strain sequencing project: providing services to taxonomists for standard genome sequencing and annotation.</title>
        <authorList>
            <consortium name="The Broad Institute Genomics Platform"/>
            <consortium name="The Broad Institute Genome Sequencing Center for Infectious Disease"/>
            <person name="Wu L."/>
            <person name="Ma J."/>
        </authorList>
    </citation>
    <scope>NUCLEOTIDE SEQUENCE [LARGE SCALE GENOMIC DNA]</scope>
    <source>
        <strain evidence="5">CGMCC 4.1469</strain>
    </source>
</reference>
<dbReference type="EMBL" id="JBHSMQ010000008">
    <property type="protein sequence ID" value="MFC5457116.1"/>
    <property type="molecule type" value="Genomic_DNA"/>
</dbReference>
<feature type="compositionally biased region" description="Basic and acidic residues" evidence="1">
    <location>
        <begin position="74"/>
        <end position="93"/>
    </location>
</feature>
<feature type="region of interest" description="Disordered" evidence="1">
    <location>
        <begin position="74"/>
        <end position="105"/>
    </location>
</feature>
<protein>
    <recommendedName>
        <fullName evidence="3">DUF1980 domain-containing protein</fullName>
    </recommendedName>
</protein>
<dbReference type="InterPro" id="IPR048447">
    <property type="entry name" value="DUF1980_C"/>
</dbReference>
<feature type="transmembrane region" description="Helical" evidence="2">
    <location>
        <begin position="7"/>
        <end position="28"/>
    </location>
</feature>
<dbReference type="RefSeq" id="WP_377170072.1">
    <property type="nucleotide sequence ID" value="NZ_JBHSMQ010000008.1"/>
</dbReference>
<dbReference type="Pfam" id="PF21537">
    <property type="entry name" value="DUF1980_C"/>
    <property type="match status" value="1"/>
</dbReference>
<feature type="transmembrane region" description="Helical" evidence="2">
    <location>
        <begin position="40"/>
        <end position="62"/>
    </location>
</feature>
<feature type="region of interest" description="Disordered" evidence="1">
    <location>
        <begin position="245"/>
        <end position="287"/>
    </location>
</feature>
<evidence type="ECO:0000259" key="3">
    <source>
        <dbReference type="Pfam" id="PF21537"/>
    </source>
</evidence>